<evidence type="ECO:0000256" key="1">
    <source>
        <dbReference type="ARBA" id="ARBA00022729"/>
    </source>
</evidence>
<evidence type="ECO:0000313" key="5">
    <source>
        <dbReference type="EMBL" id="PKA63357.1"/>
    </source>
</evidence>
<reference evidence="5 6" key="1">
    <citation type="journal article" date="2017" name="Nature">
        <title>The Apostasia genome and the evolution of orchids.</title>
        <authorList>
            <person name="Zhang G.Q."/>
            <person name="Liu K.W."/>
            <person name="Li Z."/>
            <person name="Lohaus R."/>
            <person name="Hsiao Y.Y."/>
            <person name="Niu S.C."/>
            <person name="Wang J.Y."/>
            <person name="Lin Y.C."/>
            <person name="Xu Q."/>
            <person name="Chen L.J."/>
            <person name="Yoshida K."/>
            <person name="Fujiwara S."/>
            <person name="Wang Z.W."/>
            <person name="Zhang Y.Q."/>
            <person name="Mitsuda N."/>
            <person name="Wang M."/>
            <person name="Liu G.H."/>
            <person name="Pecoraro L."/>
            <person name="Huang H.X."/>
            <person name="Xiao X.J."/>
            <person name="Lin M."/>
            <person name="Wu X.Y."/>
            <person name="Wu W.L."/>
            <person name="Chen Y.Y."/>
            <person name="Chang S.B."/>
            <person name="Sakamoto S."/>
            <person name="Ohme-Takagi M."/>
            <person name="Yagi M."/>
            <person name="Zeng S.J."/>
            <person name="Shen C.Y."/>
            <person name="Yeh C.M."/>
            <person name="Luo Y.B."/>
            <person name="Tsai W.C."/>
            <person name="Van de Peer Y."/>
            <person name="Liu Z.J."/>
        </authorList>
    </citation>
    <scope>NUCLEOTIDE SEQUENCE [LARGE SCALE GENOMIC DNA]</scope>
    <source>
        <strain evidence="6">cv. Shenzhen</strain>
        <tissue evidence="5">Stem</tissue>
    </source>
</reference>
<feature type="signal peptide" evidence="4">
    <location>
        <begin position="1"/>
        <end position="20"/>
    </location>
</feature>
<dbReference type="InterPro" id="IPR010028">
    <property type="entry name" value="Acid_phosphatase_pln"/>
</dbReference>
<keyword evidence="2" id="KW-0325">Glycoprotein</keyword>
<dbReference type="InterPro" id="IPR023214">
    <property type="entry name" value="HAD_sf"/>
</dbReference>
<dbReference type="Gene3D" id="3.40.50.1000">
    <property type="entry name" value="HAD superfamily/HAD-like"/>
    <property type="match status" value="1"/>
</dbReference>
<feature type="chain" id="PRO_5014194537" evidence="4">
    <location>
        <begin position="21"/>
        <end position="252"/>
    </location>
</feature>
<dbReference type="InterPro" id="IPR014403">
    <property type="entry name" value="APS1/VSP"/>
</dbReference>
<dbReference type="InterPro" id="IPR036412">
    <property type="entry name" value="HAD-like_sf"/>
</dbReference>
<proteinExistence type="inferred from homology"/>
<dbReference type="OrthoDB" id="59415at2759"/>
<name>A0A2I0B6D2_9ASPA</name>
<dbReference type="Proteomes" id="UP000236161">
    <property type="component" value="Unassembled WGS sequence"/>
</dbReference>
<evidence type="ECO:0000256" key="4">
    <source>
        <dbReference type="SAM" id="SignalP"/>
    </source>
</evidence>
<gene>
    <name evidence="5" type="primary">APS1</name>
    <name evidence="5" type="ORF">AXF42_Ash005252</name>
</gene>
<accession>A0A2I0B6D2</accession>
<sequence length="252" mass="28113">MDHYLLLFLLLAAALSSASSRIILRILPGAGVPSEDYLYCDSWRLSVETNNAGFWDTIPARCVGFVDLYMNGDRYDSDSQVVAADAISFARSLRLAGGGVNAWIFDVDETLLSNLPYYKGVGFGSEIFNETAFDEWVDLAQAPALPASLKLYKDLQQLGFSLILLTGRSEAQRNSTEKNLLFAGYRNWERLILREASDIGKSAVIYKSEKRAQFEAQGFRIYGNSGDQWSDLLGAPVAKRSFKLPNPMYYIL</sequence>
<dbReference type="EMBL" id="KZ451908">
    <property type="protein sequence ID" value="PKA63357.1"/>
    <property type="molecule type" value="Genomic_DNA"/>
</dbReference>
<organism evidence="5 6">
    <name type="scientific">Apostasia shenzhenica</name>
    <dbReference type="NCBI Taxonomy" id="1088818"/>
    <lineage>
        <taxon>Eukaryota</taxon>
        <taxon>Viridiplantae</taxon>
        <taxon>Streptophyta</taxon>
        <taxon>Embryophyta</taxon>
        <taxon>Tracheophyta</taxon>
        <taxon>Spermatophyta</taxon>
        <taxon>Magnoliopsida</taxon>
        <taxon>Liliopsida</taxon>
        <taxon>Asparagales</taxon>
        <taxon>Orchidaceae</taxon>
        <taxon>Apostasioideae</taxon>
        <taxon>Apostasia</taxon>
    </lineage>
</organism>
<comment type="similarity">
    <text evidence="3">Belongs to the APS1/VSP family.</text>
</comment>
<dbReference type="CDD" id="cd07535">
    <property type="entry name" value="HAD_VSP"/>
    <property type="match status" value="1"/>
</dbReference>
<dbReference type="SUPFAM" id="SSF56784">
    <property type="entry name" value="HAD-like"/>
    <property type="match status" value="1"/>
</dbReference>
<evidence type="ECO:0000256" key="2">
    <source>
        <dbReference type="ARBA" id="ARBA00023180"/>
    </source>
</evidence>
<dbReference type="NCBIfam" id="TIGR01675">
    <property type="entry name" value="plant-AP"/>
    <property type="match status" value="1"/>
</dbReference>
<dbReference type="PANTHER" id="PTHR31284">
    <property type="entry name" value="ACID PHOSPHATASE-LIKE PROTEIN"/>
    <property type="match status" value="1"/>
</dbReference>
<dbReference type="PANTHER" id="PTHR31284:SF10">
    <property type="entry name" value="ACID PHOSPHATASE-LIKE PROTEIN"/>
    <property type="match status" value="1"/>
</dbReference>
<evidence type="ECO:0000256" key="3">
    <source>
        <dbReference type="PIRNR" id="PIRNR002674"/>
    </source>
</evidence>
<dbReference type="Pfam" id="PF03767">
    <property type="entry name" value="Acid_phosphat_B"/>
    <property type="match status" value="1"/>
</dbReference>
<dbReference type="GO" id="GO:0003993">
    <property type="term" value="F:acid phosphatase activity"/>
    <property type="evidence" value="ECO:0007669"/>
    <property type="project" value="InterPro"/>
</dbReference>
<keyword evidence="1 4" id="KW-0732">Signal</keyword>
<dbReference type="AlphaFoldDB" id="A0A2I0B6D2"/>
<dbReference type="InterPro" id="IPR005519">
    <property type="entry name" value="Acid_phosphat_B-like"/>
</dbReference>
<evidence type="ECO:0000313" key="6">
    <source>
        <dbReference type="Proteomes" id="UP000236161"/>
    </source>
</evidence>
<dbReference type="PIRSF" id="PIRSF002674">
    <property type="entry name" value="VSP"/>
    <property type="match status" value="1"/>
</dbReference>
<keyword evidence="6" id="KW-1185">Reference proteome</keyword>
<protein>
    <submittedName>
        <fullName evidence="5">Acid phosphatase 1</fullName>
    </submittedName>
</protein>